<feature type="transmembrane region" description="Helical" evidence="1">
    <location>
        <begin position="68"/>
        <end position="89"/>
    </location>
</feature>
<keyword evidence="1" id="KW-1133">Transmembrane helix</keyword>
<keyword evidence="1" id="KW-0472">Membrane</keyword>
<proteinExistence type="predicted"/>
<protein>
    <recommendedName>
        <fullName evidence="4">Low temperature requirement A protein (LtrA)</fullName>
    </recommendedName>
</protein>
<evidence type="ECO:0000256" key="1">
    <source>
        <dbReference type="SAM" id="Phobius"/>
    </source>
</evidence>
<dbReference type="RefSeq" id="WP_042215555.1">
    <property type="nucleotide sequence ID" value="NZ_BBLU01000012.1"/>
</dbReference>
<feature type="transmembrane region" description="Helical" evidence="1">
    <location>
        <begin position="95"/>
        <end position="116"/>
    </location>
</feature>
<feature type="transmembrane region" description="Helical" evidence="1">
    <location>
        <begin position="37"/>
        <end position="56"/>
    </location>
</feature>
<dbReference type="OrthoDB" id="5148026at2"/>
<evidence type="ECO:0000313" key="2">
    <source>
        <dbReference type="EMBL" id="SEJ69247.1"/>
    </source>
</evidence>
<keyword evidence="1" id="KW-0812">Transmembrane</keyword>
<name>A0A1H7AZ91_9MICO</name>
<reference evidence="3" key="1">
    <citation type="submission" date="2016-10" db="EMBL/GenBank/DDBJ databases">
        <authorList>
            <person name="Varghese N."/>
        </authorList>
    </citation>
    <scope>NUCLEOTIDE SEQUENCE [LARGE SCALE GENOMIC DNA]</scope>
    <source>
        <strain evidence="3">DSM 24868</strain>
    </source>
</reference>
<sequence>MIASVRDVISTAFVAVAAALAWGHATGADIPFTDSARVTAGLVYLFGLGACATFSAESWESDPTRKRWYHRIGSLLSVVATGALVWALVTGATAAVVLLAVTVLVKWAMATLRHLLTKAPVAA</sequence>
<dbReference type="Proteomes" id="UP000183315">
    <property type="component" value="Unassembled WGS sequence"/>
</dbReference>
<dbReference type="EMBL" id="FNZI01000009">
    <property type="protein sequence ID" value="SEJ69247.1"/>
    <property type="molecule type" value="Genomic_DNA"/>
</dbReference>
<evidence type="ECO:0008006" key="4">
    <source>
        <dbReference type="Google" id="ProtNLM"/>
    </source>
</evidence>
<dbReference type="AlphaFoldDB" id="A0A1H7AZ91"/>
<gene>
    <name evidence="2" type="ORF">SAMN05421637_2700</name>
</gene>
<evidence type="ECO:0000313" key="3">
    <source>
        <dbReference type="Proteomes" id="UP000183315"/>
    </source>
</evidence>
<accession>A0A1H7AZ91</accession>
<organism evidence="2 3">
    <name type="scientific">Demequina mangrovi</name>
    <dbReference type="NCBI Taxonomy" id="1043493"/>
    <lineage>
        <taxon>Bacteria</taxon>
        <taxon>Bacillati</taxon>
        <taxon>Actinomycetota</taxon>
        <taxon>Actinomycetes</taxon>
        <taxon>Micrococcales</taxon>
        <taxon>Demequinaceae</taxon>
        <taxon>Demequina</taxon>
    </lineage>
</organism>
<keyword evidence="3" id="KW-1185">Reference proteome</keyword>